<evidence type="ECO:0000313" key="5">
    <source>
        <dbReference type="Proteomes" id="UP001257739"/>
    </source>
</evidence>
<sequence>MSRRFHVVIAAVLAFALSGCTFNGIYDLPLPGNKVSKDNGFEISADFSDALNVVPRSAVMVGDVPVGQVEEIVRSGWNARVKMLVRNDVVLPDNAVAEIRQTSLLGEKYVELSAPVGADGKPAGTGKLGPNDVIPMDRTGRNPEVEEVLGALSFVLTGGGLGQLQTITRELNAMMDGRTDKMRDVLTQVNTLVGTLDSQKGDIINALESINGLSQTLVSEKETIGKAIDAAGPAIDVLRDQHDQLVGMLAELDKLGVVGTRVVNATKDDLIAELRHLEPVLRNLSDTGKSLVPGLVTASSYPFPIDAADVIKGDFANVVFSMQVKLTPVSEGGLLPTTLDEIVTLCRGLPTAPICSLASGVFDPICALLPLLPLCEAADPESLAANGQPDTLLHDLLTGKSGDSGAESDADTGSNGLVDLIGGLAGGGKR</sequence>
<comment type="caution">
    <text evidence="4">The sequence shown here is derived from an EMBL/GenBank/DDBJ whole genome shotgun (WGS) entry which is preliminary data.</text>
</comment>
<dbReference type="InterPro" id="IPR003399">
    <property type="entry name" value="Mce/MlaD"/>
</dbReference>
<gene>
    <name evidence="4" type="ORF">J2X11_000139</name>
</gene>
<organism evidence="4 5">
    <name type="scientific">Aeromicrobium panaciterrae</name>
    <dbReference type="NCBI Taxonomy" id="363861"/>
    <lineage>
        <taxon>Bacteria</taxon>
        <taxon>Bacillati</taxon>
        <taxon>Actinomycetota</taxon>
        <taxon>Actinomycetes</taxon>
        <taxon>Propionibacteriales</taxon>
        <taxon>Nocardioidaceae</taxon>
        <taxon>Aeromicrobium</taxon>
    </lineage>
</organism>
<dbReference type="InterPro" id="IPR005693">
    <property type="entry name" value="Mce"/>
</dbReference>
<feature type="domain" description="Mce/MlaD" evidence="2">
    <location>
        <begin position="40"/>
        <end position="114"/>
    </location>
</feature>
<protein>
    <submittedName>
        <fullName evidence="4">Phospholipid/cholesterol/gamma-HCH transport system substrate-binding protein</fullName>
    </submittedName>
</protein>
<dbReference type="InterPro" id="IPR024516">
    <property type="entry name" value="Mce_C"/>
</dbReference>
<dbReference type="EMBL" id="JAVDWH010000001">
    <property type="protein sequence ID" value="MDR7085300.1"/>
    <property type="molecule type" value="Genomic_DNA"/>
</dbReference>
<dbReference type="PANTHER" id="PTHR33371:SF15">
    <property type="entry name" value="LIPOPROTEIN LPRN"/>
    <property type="match status" value="1"/>
</dbReference>
<feature type="region of interest" description="Disordered" evidence="1">
    <location>
        <begin position="395"/>
        <end position="430"/>
    </location>
</feature>
<dbReference type="Pfam" id="PF02470">
    <property type="entry name" value="MlaD"/>
    <property type="match status" value="1"/>
</dbReference>
<name>A0ABU1UJH9_9ACTN</name>
<dbReference type="Proteomes" id="UP001257739">
    <property type="component" value="Unassembled WGS sequence"/>
</dbReference>
<feature type="domain" description="Mammalian cell entry C-terminal" evidence="3">
    <location>
        <begin position="127"/>
        <end position="285"/>
    </location>
</feature>
<dbReference type="InterPro" id="IPR052336">
    <property type="entry name" value="MlaD_Phospholipid_Transporter"/>
</dbReference>
<dbReference type="Pfam" id="PF11887">
    <property type="entry name" value="Mce4_CUP1"/>
    <property type="match status" value="1"/>
</dbReference>
<evidence type="ECO:0000259" key="3">
    <source>
        <dbReference type="Pfam" id="PF11887"/>
    </source>
</evidence>
<proteinExistence type="predicted"/>
<dbReference type="NCBIfam" id="TIGR00996">
    <property type="entry name" value="Mtu_fam_mce"/>
    <property type="match status" value="1"/>
</dbReference>
<dbReference type="PANTHER" id="PTHR33371">
    <property type="entry name" value="INTERMEMBRANE PHOSPHOLIPID TRANSPORT SYSTEM BINDING PROTEIN MLAD-RELATED"/>
    <property type="match status" value="1"/>
</dbReference>
<reference evidence="4 5" key="1">
    <citation type="submission" date="2023-07" db="EMBL/GenBank/DDBJ databases">
        <title>Sorghum-associated microbial communities from plants grown in Nebraska, USA.</title>
        <authorList>
            <person name="Schachtman D."/>
        </authorList>
    </citation>
    <scope>NUCLEOTIDE SEQUENCE [LARGE SCALE GENOMIC DNA]</scope>
    <source>
        <strain evidence="4 5">BE248</strain>
    </source>
</reference>
<accession>A0ABU1UJH9</accession>
<evidence type="ECO:0000259" key="2">
    <source>
        <dbReference type="Pfam" id="PF02470"/>
    </source>
</evidence>
<evidence type="ECO:0000313" key="4">
    <source>
        <dbReference type="EMBL" id="MDR7085300.1"/>
    </source>
</evidence>
<dbReference type="PROSITE" id="PS51257">
    <property type="entry name" value="PROKAR_LIPOPROTEIN"/>
    <property type="match status" value="1"/>
</dbReference>
<evidence type="ECO:0000256" key="1">
    <source>
        <dbReference type="SAM" id="MobiDB-lite"/>
    </source>
</evidence>
<keyword evidence="5" id="KW-1185">Reference proteome</keyword>